<feature type="region of interest" description="Disordered" evidence="1">
    <location>
        <begin position="1"/>
        <end position="28"/>
    </location>
</feature>
<evidence type="ECO:0000313" key="2">
    <source>
        <dbReference type="EMBL" id="QSS53048.1"/>
    </source>
</evidence>
<dbReference type="EMBL" id="CP069104">
    <property type="protein sequence ID" value="QSS53048.1"/>
    <property type="molecule type" value="Genomic_DNA"/>
</dbReference>
<name>A0A8A1LF75_AJEC8</name>
<sequence length="59" mass="6603">MLWTPSSQQMVTMTNSGAQSKRSSAAKKTDFINSKTRLGYTINSKGAHSFRIIMVHLQE</sequence>
<proteinExistence type="predicted"/>
<evidence type="ECO:0000256" key="1">
    <source>
        <dbReference type="SAM" id="MobiDB-lite"/>
    </source>
</evidence>
<organism evidence="2 3">
    <name type="scientific">Ajellomyces capsulatus (strain H88)</name>
    <name type="common">Darling's disease fungus</name>
    <name type="synonym">Histoplasma capsulatum</name>
    <dbReference type="NCBI Taxonomy" id="544711"/>
    <lineage>
        <taxon>Eukaryota</taxon>
        <taxon>Fungi</taxon>
        <taxon>Dikarya</taxon>
        <taxon>Ascomycota</taxon>
        <taxon>Pezizomycotina</taxon>
        <taxon>Eurotiomycetes</taxon>
        <taxon>Eurotiomycetidae</taxon>
        <taxon>Onygenales</taxon>
        <taxon>Ajellomycetaceae</taxon>
        <taxon>Histoplasma</taxon>
    </lineage>
</organism>
<dbReference type="VEuPathDB" id="FungiDB:I7I53_00185"/>
<protein>
    <submittedName>
        <fullName evidence="2">Uncharacterized protein</fullName>
    </submittedName>
</protein>
<reference evidence="2" key="1">
    <citation type="submission" date="2021-01" db="EMBL/GenBank/DDBJ databases">
        <title>Chromosome-level genome assembly of a human fungal pathogen reveals clustering of transcriptionally co-regulated genes.</title>
        <authorList>
            <person name="Voorhies M."/>
            <person name="Cohen S."/>
            <person name="Shea T.P."/>
            <person name="Petrus S."/>
            <person name="Munoz J.F."/>
            <person name="Poplawski S."/>
            <person name="Goldman W.E."/>
            <person name="Michael T."/>
            <person name="Cuomo C.A."/>
            <person name="Sil A."/>
            <person name="Beyhan S."/>
        </authorList>
    </citation>
    <scope>NUCLEOTIDE SEQUENCE</scope>
    <source>
        <strain evidence="2">H88</strain>
    </source>
</reference>
<dbReference type="Proteomes" id="UP000663419">
    <property type="component" value="Chromosome 3"/>
</dbReference>
<evidence type="ECO:0000313" key="3">
    <source>
        <dbReference type="Proteomes" id="UP000663419"/>
    </source>
</evidence>
<feature type="compositionally biased region" description="Polar residues" evidence="1">
    <location>
        <begin position="1"/>
        <end position="23"/>
    </location>
</feature>
<dbReference type="AlphaFoldDB" id="A0A8A1LF75"/>
<accession>A0A8A1LF75</accession>
<gene>
    <name evidence="2" type="ORF">I7I53_00185</name>
</gene>